<keyword evidence="1" id="KW-0805">Transcription regulation</keyword>
<dbReference type="InterPro" id="IPR009057">
    <property type="entry name" value="Homeodomain-like_sf"/>
</dbReference>
<dbReference type="PANTHER" id="PTHR43280:SF27">
    <property type="entry name" value="TRANSCRIPTIONAL REGULATOR MTLR"/>
    <property type="match status" value="1"/>
</dbReference>
<accession>A0ABZ0RMW6</accession>
<evidence type="ECO:0000256" key="1">
    <source>
        <dbReference type="ARBA" id="ARBA00023015"/>
    </source>
</evidence>
<reference evidence="5 6" key="1">
    <citation type="submission" date="2023-11" db="EMBL/GenBank/DDBJ databases">
        <title>Coraliomargarita sp. nov., isolated from marine algae.</title>
        <authorList>
            <person name="Lee J.K."/>
            <person name="Baek J.H."/>
            <person name="Kim J.M."/>
            <person name="Choi D.G."/>
            <person name="Jeon C.O."/>
        </authorList>
    </citation>
    <scope>NUCLEOTIDE SEQUENCE [LARGE SCALE GENOMIC DNA]</scope>
    <source>
        <strain evidence="5 6">J2-16</strain>
    </source>
</reference>
<dbReference type="SMART" id="SM00342">
    <property type="entry name" value="HTH_ARAC"/>
    <property type="match status" value="1"/>
</dbReference>
<feature type="domain" description="HTH araC/xylS-type" evidence="4">
    <location>
        <begin position="187"/>
        <end position="285"/>
    </location>
</feature>
<dbReference type="RefSeq" id="WP_319833709.1">
    <property type="nucleotide sequence ID" value="NZ_CP138858.1"/>
</dbReference>
<dbReference type="PROSITE" id="PS00041">
    <property type="entry name" value="HTH_ARAC_FAMILY_1"/>
    <property type="match status" value="1"/>
</dbReference>
<dbReference type="InterPro" id="IPR018062">
    <property type="entry name" value="HTH_AraC-typ_CS"/>
</dbReference>
<proteinExistence type="predicted"/>
<dbReference type="InterPro" id="IPR018060">
    <property type="entry name" value="HTH_AraC"/>
</dbReference>
<name>A0ABZ0RMW6_9BACT</name>
<dbReference type="SUPFAM" id="SSF46689">
    <property type="entry name" value="Homeodomain-like"/>
    <property type="match status" value="1"/>
</dbReference>
<keyword evidence="2" id="KW-0238">DNA-binding</keyword>
<organism evidence="5 6">
    <name type="scientific">Coraliomargarita algicola</name>
    <dbReference type="NCBI Taxonomy" id="3092156"/>
    <lineage>
        <taxon>Bacteria</taxon>
        <taxon>Pseudomonadati</taxon>
        <taxon>Verrucomicrobiota</taxon>
        <taxon>Opitutia</taxon>
        <taxon>Puniceicoccales</taxon>
        <taxon>Coraliomargaritaceae</taxon>
        <taxon>Coraliomargarita</taxon>
    </lineage>
</organism>
<sequence>MPTSNDTAQPANWHALHPSLERCYIGPPQGKSGTFPGTVFTLCKLLAGAATMSKDGHQIETDSQTETWILCSPGTRTQHFSDDAKIISIHISLGNPQNGAEWTGAPLICVPTEAAAEATLARLVHCQPLQACSPRQRLDLQSLELPITAHLELQQHSLELFNWALQLASRHGMHYQVPRIQDPRVQNSHQTLASLSIRQSFSRQELAAQEGLTAGQLDRLWRVELDITPNQYRDRQRLTYACEQLRRKEIPIKVIAAELGFRHLSQFSNWFNSRHGESPRSFRKRPGTS</sequence>
<keyword evidence="6" id="KW-1185">Reference proteome</keyword>
<keyword evidence="3" id="KW-0804">Transcription</keyword>
<evidence type="ECO:0000313" key="5">
    <source>
        <dbReference type="EMBL" id="WPJ96852.1"/>
    </source>
</evidence>
<dbReference type="PROSITE" id="PS01124">
    <property type="entry name" value="HTH_ARAC_FAMILY_2"/>
    <property type="match status" value="1"/>
</dbReference>
<dbReference type="PANTHER" id="PTHR43280">
    <property type="entry name" value="ARAC-FAMILY TRANSCRIPTIONAL REGULATOR"/>
    <property type="match status" value="1"/>
</dbReference>
<dbReference type="Pfam" id="PF12833">
    <property type="entry name" value="HTH_18"/>
    <property type="match status" value="1"/>
</dbReference>
<evidence type="ECO:0000256" key="3">
    <source>
        <dbReference type="ARBA" id="ARBA00023163"/>
    </source>
</evidence>
<protein>
    <submittedName>
        <fullName evidence="5">Helix-turn-helix transcriptional regulator</fullName>
    </submittedName>
</protein>
<dbReference type="EMBL" id="CP138858">
    <property type="protein sequence ID" value="WPJ96852.1"/>
    <property type="molecule type" value="Genomic_DNA"/>
</dbReference>
<evidence type="ECO:0000256" key="2">
    <source>
        <dbReference type="ARBA" id="ARBA00023125"/>
    </source>
</evidence>
<evidence type="ECO:0000313" key="6">
    <source>
        <dbReference type="Proteomes" id="UP001324993"/>
    </source>
</evidence>
<gene>
    <name evidence="5" type="ORF">SH580_03920</name>
</gene>
<evidence type="ECO:0000259" key="4">
    <source>
        <dbReference type="PROSITE" id="PS01124"/>
    </source>
</evidence>
<dbReference type="Proteomes" id="UP001324993">
    <property type="component" value="Chromosome"/>
</dbReference>
<dbReference type="Gene3D" id="1.10.10.60">
    <property type="entry name" value="Homeodomain-like"/>
    <property type="match status" value="1"/>
</dbReference>